<keyword evidence="13" id="KW-1185">Reference proteome</keyword>
<evidence type="ECO:0000256" key="10">
    <source>
        <dbReference type="SAM" id="Phobius"/>
    </source>
</evidence>
<keyword evidence="8" id="KW-0325">Glycoprotein</keyword>
<feature type="transmembrane region" description="Helical" evidence="10">
    <location>
        <begin position="168"/>
        <end position="186"/>
    </location>
</feature>
<gene>
    <name evidence="12" type="ORF">EW145_g2568</name>
</gene>
<keyword evidence="6 10" id="KW-1133">Transmembrane helix</keyword>
<dbReference type="PROSITE" id="PS50922">
    <property type="entry name" value="TLC"/>
    <property type="match status" value="1"/>
</dbReference>
<comment type="similarity">
    <text evidence="2">Belongs to the sphingosine N-acyltransferase family.</text>
</comment>
<dbReference type="GO" id="GO:0046513">
    <property type="term" value="P:ceramide biosynthetic process"/>
    <property type="evidence" value="ECO:0007669"/>
    <property type="project" value="InterPro"/>
</dbReference>
<dbReference type="SMART" id="SM00724">
    <property type="entry name" value="TLC"/>
    <property type="match status" value="1"/>
</dbReference>
<evidence type="ECO:0000256" key="7">
    <source>
        <dbReference type="ARBA" id="ARBA00023136"/>
    </source>
</evidence>
<dbReference type="GO" id="GO:0050291">
    <property type="term" value="F:sphingosine N-acyltransferase activity"/>
    <property type="evidence" value="ECO:0007669"/>
    <property type="project" value="InterPro"/>
</dbReference>
<dbReference type="OrthoDB" id="3053196at2759"/>
<dbReference type="AlphaFoldDB" id="A0A4S4LAM6"/>
<dbReference type="InterPro" id="IPR016439">
    <property type="entry name" value="Lag1/Lac1-like"/>
</dbReference>
<keyword evidence="7 9" id="KW-0472">Membrane</keyword>
<keyword evidence="4 9" id="KW-0812">Transmembrane</keyword>
<evidence type="ECO:0000313" key="12">
    <source>
        <dbReference type="EMBL" id="THH08649.1"/>
    </source>
</evidence>
<dbReference type="GO" id="GO:0005789">
    <property type="term" value="C:endoplasmic reticulum membrane"/>
    <property type="evidence" value="ECO:0007669"/>
    <property type="project" value="UniProtKB-SubCell"/>
</dbReference>
<evidence type="ECO:0000313" key="13">
    <source>
        <dbReference type="Proteomes" id="UP000308199"/>
    </source>
</evidence>
<name>A0A4S4LAM6_9AGAM</name>
<feature type="transmembrane region" description="Helical" evidence="10">
    <location>
        <begin position="388"/>
        <end position="407"/>
    </location>
</feature>
<feature type="domain" description="TLC" evidence="11">
    <location>
        <begin position="253"/>
        <end position="472"/>
    </location>
</feature>
<proteinExistence type="inferred from homology"/>
<organism evidence="12 13">
    <name type="scientific">Phellinidium pouzarii</name>
    <dbReference type="NCBI Taxonomy" id="167371"/>
    <lineage>
        <taxon>Eukaryota</taxon>
        <taxon>Fungi</taxon>
        <taxon>Dikarya</taxon>
        <taxon>Basidiomycota</taxon>
        <taxon>Agaricomycotina</taxon>
        <taxon>Agaricomycetes</taxon>
        <taxon>Hymenochaetales</taxon>
        <taxon>Hymenochaetaceae</taxon>
        <taxon>Phellinidium</taxon>
    </lineage>
</organism>
<comment type="subcellular location">
    <subcellularLocation>
        <location evidence="1">Endoplasmic reticulum membrane</location>
        <topology evidence="1">Multi-pass membrane protein</topology>
    </subcellularLocation>
</comment>
<dbReference type="PANTHER" id="PTHR12560:SF11">
    <property type="entry name" value="CERAMIDE SYNTHASE LAC1-RELATED"/>
    <property type="match status" value="1"/>
</dbReference>
<protein>
    <recommendedName>
        <fullName evidence="11">TLC domain-containing protein</fullName>
    </recommendedName>
</protein>
<evidence type="ECO:0000256" key="3">
    <source>
        <dbReference type="ARBA" id="ARBA00022679"/>
    </source>
</evidence>
<dbReference type="EMBL" id="SGPK01000092">
    <property type="protein sequence ID" value="THH08649.1"/>
    <property type="molecule type" value="Genomic_DNA"/>
</dbReference>
<dbReference type="Pfam" id="PF03798">
    <property type="entry name" value="TRAM_LAG1_CLN8"/>
    <property type="match status" value="1"/>
</dbReference>
<dbReference type="PANTHER" id="PTHR12560">
    <property type="entry name" value="LONGEVITY ASSURANCE FACTOR 1 LAG1"/>
    <property type="match status" value="1"/>
</dbReference>
<comment type="caution">
    <text evidence="12">The sequence shown here is derived from an EMBL/GenBank/DDBJ whole genome shotgun (WGS) entry which is preliminary data.</text>
</comment>
<evidence type="ECO:0000256" key="4">
    <source>
        <dbReference type="ARBA" id="ARBA00022692"/>
    </source>
</evidence>
<evidence type="ECO:0000256" key="5">
    <source>
        <dbReference type="ARBA" id="ARBA00022824"/>
    </source>
</evidence>
<reference evidence="12 13" key="1">
    <citation type="submission" date="2019-02" db="EMBL/GenBank/DDBJ databases">
        <title>Genome sequencing of the rare red list fungi Phellinidium pouzarii.</title>
        <authorList>
            <person name="Buettner E."/>
            <person name="Kellner H."/>
        </authorList>
    </citation>
    <scope>NUCLEOTIDE SEQUENCE [LARGE SCALE GENOMIC DNA]</scope>
    <source>
        <strain evidence="12 13">DSM 108285</strain>
    </source>
</reference>
<evidence type="ECO:0000256" key="9">
    <source>
        <dbReference type="PROSITE-ProRule" id="PRU00205"/>
    </source>
</evidence>
<accession>A0A4S4LAM6</accession>
<evidence type="ECO:0000256" key="2">
    <source>
        <dbReference type="ARBA" id="ARBA00009808"/>
    </source>
</evidence>
<feature type="transmembrane region" description="Helical" evidence="10">
    <location>
        <begin position="445"/>
        <end position="468"/>
    </location>
</feature>
<evidence type="ECO:0000256" key="8">
    <source>
        <dbReference type="ARBA" id="ARBA00023180"/>
    </source>
</evidence>
<sequence length="493" mass="58370">MTWLAGLLGCGMRLPASRTSAYRGTVDTKIPTHDDHLFNPFDFRLFGVLYFPSLIQCPFSMSEHTSQLHRMNKSLLRKRSSSVHKVFHNIDTRSHHHLTGSFLPPTYRLSKPARSIHVLIIIIRPTETRTPTPDRLRFKLNNDEFYRSKGLWNDFKTLRWMRLPSSSFKMLMIPVVLYVFFAILAIEPNPIAPLLFISYPIENRAIDDPRYAKGWLDIAFITYHIIVFSFIRQFTILKIIFPVARYLGIKKQAKLDRFGEQAYAMLYYGAMGFWGLYIMSKLPTWWYRTENFWIGYPHWDLKPALKRYYLMHLSYWIQQLIVLALKIEKPRNDFHELVAHHIVTLWLIGWSYGINMTLIGNAVFVSMDIPDTFLALSKLLNYLNLERTKAVSFVFFIGIWTYFRHYLNVVMLHSIWTEFDLIPDEARFFRPSDGVWMAGWMKYQIFTPVLLLQFLNLFWYFLILRILYRTLTGSQITDVRSDDEDDGNDEKED</sequence>
<keyword evidence="3" id="KW-0808">Transferase</keyword>
<dbReference type="Proteomes" id="UP000308199">
    <property type="component" value="Unassembled WGS sequence"/>
</dbReference>
<evidence type="ECO:0000259" key="11">
    <source>
        <dbReference type="PROSITE" id="PS50922"/>
    </source>
</evidence>
<keyword evidence="5" id="KW-0256">Endoplasmic reticulum</keyword>
<evidence type="ECO:0000256" key="6">
    <source>
        <dbReference type="ARBA" id="ARBA00022989"/>
    </source>
</evidence>
<evidence type="ECO:0000256" key="1">
    <source>
        <dbReference type="ARBA" id="ARBA00004477"/>
    </source>
</evidence>
<dbReference type="InterPro" id="IPR006634">
    <property type="entry name" value="TLC-dom"/>
</dbReference>
<feature type="transmembrane region" description="Helical" evidence="10">
    <location>
        <begin position="262"/>
        <end position="280"/>
    </location>
</feature>
<feature type="transmembrane region" description="Helical" evidence="10">
    <location>
        <begin position="218"/>
        <end position="241"/>
    </location>
</feature>